<organism evidence="2">
    <name type="scientific">uncultured Gemmatimonadota bacterium</name>
    <dbReference type="NCBI Taxonomy" id="203437"/>
    <lineage>
        <taxon>Bacteria</taxon>
        <taxon>Pseudomonadati</taxon>
        <taxon>Gemmatimonadota</taxon>
        <taxon>environmental samples</taxon>
    </lineage>
</organism>
<feature type="non-terminal residue" evidence="2">
    <location>
        <position position="68"/>
    </location>
</feature>
<dbReference type="EMBL" id="CADCTW010000021">
    <property type="protein sequence ID" value="CAA9299330.1"/>
    <property type="molecule type" value="Genomic_DNA"/>
</dbReference>
<protein>
    <submittedName>
        <fullName evidence="2">Uncharacterized protein</fullName>
    </submittedName>
</protein>
<gene>
    <name evidence="2" type="ORF">AVDCRST_MAG68-537</name>
</gene>
<feature type="region of interest" description="Disordered" evidence="1">
    <location>
        <begin position="1"/>
        <end position="52"/>
    </location>
</feature>
<accession>A0A6J4K8V0</accession>
<evidence type="ECO:0000256" key="1">
    <source>
        <dbReference type="SAM" id="MobiDB-lite"/>
    </source>
</evidence>
<sequence>ASCPHRRKVRSDSARRSPARAAAAPVHRVEVEEEVPTGERRSGPRGRAGCPRRRAAGLPIHVCRYAAL</sequence>
<feature type="non-terminal residue" evidence="2">
    <location>
        <position position="1"/>
    </location>
</feature>
<proteinExistence type="predicted"/>
<reference evidence="2" key="1">
    <citation type="submission" date="2020-02" db="EMBL/GenBank/DDBJ databases">
        <authorList>
            <person name="Meier V. D."/>
        </authorList>
    </citation>
    <scope>NUCLEOTIDE SEQUENCE</scope>
    <source>
        <strain evidence="2">AVDCRST_MAG68</strain>
    </source>
</reference>
<name>A0A6J4K8V0_9BACT</name>
<evidence type="ECO:0000313" key="2">
    <source>
        <dbReference type="EMBL" id="CAA9299330.1"/>
    </source>
</evidence>
<dbReference type="AlphaFoldDB" id="A0A6J4K8V0"/>